<keyword evidence="7 8" id="KW-0472">Membrane</keyword>
<feature type="transmembrane region" description="Helical" evidence="8">
    <location>
        <begin position="192"/>
        <end position="213"/>
    </location>
</feature>
<dbReference type="PANTHER" id="PTHR42893">
    <property type="entry name" value="PROTEIN DETOXIFICATION 44, CHLOROPLASTIC-RELATED"/>
    <property type="match status" value="1"/>
</dbReference>
<evidence type="ECO:0000256" key="7">
    <source>
        <dbReference type="ARBA" id="ARBA00023136"/>
    </source>
</evidence>
<dbReference type="InterPro" id="IPR002528">
    <property type="entry name" value="MATE_fam"/>
</dbReference>
<dbReference type="EMBL" id="VCKW01000107">
    <property type="protein sequence ID" value="TMQ96685.1"/>
    <property type="molecule type" value="Genomic_DNA"/>
</dbReference>
<proteinExistence type="inferred from homology"/>
<organism evidence="9 10">
    <name type="scientific">Actinomadura soli</name>
    <dbReference type="NCBI Taxonomy" id="2508997"/>
    <lineage>
        <taxon>Bacteria</taxon>
        <taxon>Bacillati</taxon>
        <taxon>Actinomycetota</taxon>
        <taxon>Actinomycetes</taxon>
        <taxon>Streptosporangiales</taxon>
        <taxon>Thermomonosporaceae</taxon>
        <taxon>Actinomadura</taxon>
    </lineage>
</organism>
<keyword evidence="3" id="KW-0813">Transport</keyword>
<comment type="similarity">
    <text evidence="2">Belongs to the multi antimicrobial extrusion (MATE) (TC 2.A.66.1) family.</text>
</comment>
<dbReference type="OrthoDB" id="5242355at2"/>
<feature type="transmembrane region" description="Helical" evidence="8">
    <location>
        <begin position="273"/>
        <end position="293"/>
    </location>
</feature>
<dbReference type="NCBIfam" id="TIGR00797">
    <property type="entry name" value="matE"/>
    <property type="match status" value="1"/>
</dbReference>
<feature type="transmembrane region" description="Helical" evidence="8">
    <location>
        <begin position="53"/>
        <end position="76"/>
    </location>
</feature>
<evidence type="ECO:0000313" key="9">
    <source>
        <dbReference type="EMBL" id="TMQ96685.1"/>
    </source>
</evidence>
<comment type="caution">
    <text evidence="9">The sequence shown here is derived from an EMBL/GenBank/DDBJ whole genome shotgun (WGS) entry which is preliminary data.</text>
</comment>
<dbReference type="Pfam" id="PF01554">
    <property type="entry name" value="MatE"/>
    <property type="match status" value="2"/>
</dbReference>
<dbReference type="PIRSF" id="PIRSF006603">
    <property type="entry name" value="DinF"/>
    <property type="match status" value="1"/>
</dbReference>
<dbReference type="InterPro" id="IPR048279">
    <property type="entry name" value="MdtK-like"/>
</dbReference>
<keyword evidence="6 8" id="KW-1133">Transmembrane helix</keyword>
<dbReference type="GO" id="GO:0015297">
    <property type="term" value="F:antiporter activity"/>
    <property type="evidence" value="ECO:0007669"/>
    <property type="project" value="InterPro"/>
</dbReference>
<keyword evidence="10" id="KW-1185">Reference proteome</keyword>
<feature type="transmembrane region" description="Helical" evidence="8">
    <location>
        <begin position="381"/>
        <end position="403"/>
    </location>
</feature>
<protein>
    <submittedName>
        <fullName evidence="9">MATE family efflux transporter</fullName>
    </submittedName>
</protein>
<feature type="transmembrane region" description="Helical" evidence="8">
    <location>
        <begin position="97"/>
        <end position="114"/>
    </location>
</feature>
<evidence type="ECO:0000256" key="4">
    <source>
        <dbReference type="ARBA" id="ARBA00022475"/>
    </source>
</evidence>
<dbReference type="GO" id="GO:0042910">
    <property type="term" value="F:xenobiotic transmembrane transporter activity"/>
    <property type="evidence" value="ECO:0007669"/>
    <property type="project" value="InterPro"/>
</dbReference>
<accession>A0A5C4JAV3</accession>
<keyword evidence="4" id="KW-1003">Cell membrane</keyword>
<feature type="transmembrane region" description="Helical" evidence="8">
    <location>
        <begin position="314"/>
        <end position="336"/>
    </location>
</feature>
<feature type="transmembrane region" description="Helical" evidence="8">
    <location>
        <begin position="348"/>
        <end position="369"/>
    </location>
</feature>
<sequence>MSTPRRLASAHDREILRLAVPAFGALVAEPLFLLSDSAIVGHLGTAPLGGLGVAGQALTTLVYLCVFLAYGTTAGVARQVGAGDLRAAVRQGIDGMWLALAIGVALIVVCLPLVPEVVGAFGASPDVAPYAETYLRVSLFGIPSMLIVLAGTGVLRGLQDTRTPLLVSIGGFSVNLLLNVVFVLVLDWGIAGSAWGTVVAQTASAAVYVAVVLRAARRYGAPVRPDMGGLRTSATAGFGLLVRTAALRIVLIVGTSVAARMGDEEIAAYQVGFQVWTLLVFALDAIAIAGQAITGRYLGASDRAGTRAVTRRMVWWGIVCGVVFGLAILAVRPWLPGLFTSDDGVRDLLLASLLIVAVLQPVAGVVFVLDGILIGAGDGAYLAVTTLVATAVFLPAAIVLYRADAGLTGLWAAIGLWMLTRMLTLGLRARGDRWMVTGAVR</sequence>
<feature type="transmembrane region" description="Helical" evidence="8">
    <location>
        <begin position="234"/>
        <end position="253"/>
    </location>
</feature>
<dbReference type="AlphaFoldDB" id="A0A5C4JAV3"/>
<feature type="transmembrane region" description="Helical" evidence="8">
    <location>
        <begin position="165"/>
        <end position="186"/>
    </location>
</feature>
<evidence type="ECO:0000256" key="3">
    <source>
        <dbReference type="ARBA" id="ARBA00022448"/>
    </source>
</evidence>
<feature type="transmembrane region" description="Helical" evidence="8">
    <location>
        <begin position="15"/>
        <end position="33"/>
    </location>
</feature>
<evidence type="ECO:0000256" key="5">
    <source>
        <dbReference type="ARBA" id="ARBA00022692"/>
    </source>
</evidence>
<dbReference type="GO" id="GO:0005886">
    <property type="term" value="C:plasma membrane"/>
    <property type="evidence" value="ECO:0007669"/>
    <property type="project" value="UniProtKB-SubCell"/>
</dbReference>
<feature type="transmembrane region" description="Helical" evidence="8">
    <location>
        <begin position="409"/>
        <end position="427"/>
    </location>
</feature>
<evidence type="ECO:0000256" key="2">
    <source>
        <dbReference type="ARBA" id="ARBA00010199"/>
    </source>
</evidence>
<evidence type="ECO:0000256" key="8">
    <source>
        <dbReference type="SAM" id="Phobius"/>
    </source>
</evidence>
<evidence type="ECO:0000256" key="1">
    <source>
        <dbReference type="ARBA" id="ARBA00004651"/>
    </source>
</evidence>
<name>A0A5C4JAV3_9ACTN</name>
<dbReference type="InterPro" id="IPR044644">
    <property type="entry name" value="DinF-like"/>
</dbReference>
<comment type="subcellular location">
    <subcellularLocation>
        <location evidence="1">Cell membrane</location>
        <topology evidence="1">Multi-pass membrane protein</topology>
    </subcellularLocation>
</comment>
<evidence type="ECO:0000313" key="10">
    <source>
        <dbReference type="Proteomes" id="UP000309174"/>
    </source>
</evidence>
<dbReference type="CDD" id="cd13136">
    <property type="entry name" value="MATE_DinF_like"/>
    <property type="match status" value="1"/>
</dbReference>
<dbReference type="PANTHER" id="PTHR42893:SF46">
    <property type="entry name" value="PROTEIN DETOXIFICATION 44, CHLOROPLASTIC"/>
    <property type="match status" value="1"/>
</dbReference>
<feature type="transmembrane region" description="Helical" evidence="8">
    <location>
        <begin position="134"/>
        <end position="158"/>
    </location>
</feature>
<evidence type="ECO:0000256" key="6">
    <source>
        <dbReference type="ARBA" id="ARBA00022989"/>
    </source>
</evidence>
<gene>
    <name evidence="9" type="ORF">ETD83_21165</name>
</gene>
<reference evidence="9 10" key="1">
    <citation type="submission" date="2019-05" db="EMBL/GenBank/DDBJ databases">
        <title>Draft genome sequence of Actinomadura sp. 14C53.</title>
        <authorList>
            <person name="Saricaoglu S."/>
            <person name="Isik K."/>
        </authorList>
    </citation>
    <scope>NUCLEOTIDE SEQUENCE [LARGE SCALE GENOMIC DNA]</scope>
    <source>
        <strain evidence="9 10">14C53</strain>
    </source>
</reference>
<dbReference type="Proteomes" id="UP000309174">
    <property type="component" value="Unassembled WGS sequence"/>
</dbReference>
<keyword evidence="5 8" id="KW-0812">Transmembrane</keyword>
<dbReference type="RefSeq" id="WP_138646875.1">
    <property type="nucleotide sequence ID" value="NZ_VCKW01000107.1"/>
</dbReference>